<dbReference type="RefSeq" id="WP_154729395.1">
    <property type="nucleotide sequence ID" value="NZ_SZYE01000059.1"/>
</dbReference>
<keyword evidence="1" id="KW-0472">Membrane</keyword>
<evidence type="ECO:0000313" key="3">
    <source>
        <dbReference type="Proteomes" id="UP000308121"/>
    </source>
</evidence>
<dbReference type="AlphaFoldDB" id="A0A7Z8NQT9"/>
<sequence length="92" mass="9542">MSDSPTPKPTITALETEVALTRAELAGTADALAERLSPKRQVADARSAAEKLWRDAVGTDPAADPANRNRARGILAGAVGALALVVVLAVRR</sequence>
<dbReference type="Pfam" id="PF12277">
    <property type="entry name" value="DUF3618"/>
    <property type="match status" value="1"/>
</dbReference>
<feature type="transmembrane region" description="Helical" evidence="1">
    <location>
        <begin position="71"/>
        <end position="90"/>
    </location>
</feature>
<accession>A0A7Z8NQT9</accession>
<protein>
    <submittedName>
        <fullName evidence="2">DUF3618 domain-containing protein</fullName>
    </submittedName>
</protein>
<keyword evidence="1" id="KW-1133">Transmembrane helix</keyword>
<dbReference type="InterPro" id="IPR022062">
    <property type="entry name" value="DUF3618"/>
</dbReference>
<evidence type="ECO:0000256" key="1">
    <source>
        <dbReference type="SAM" id="Phobius"/>
    </source>
</evidence>
<proteinExistence type="predicted"/>
<dbReference type="EMBL" id="SZYE01000059">
    <property type="protein sequence ID" value="TKR23808.1"/>
    <property type="molecule type" value="Genomic_DNA"/>
</dbReference>
<comment type="caution">
    <text evidence="2">The sequence shown here is derived from an EMBL/GenBank/DDBJ whole genome shotgun (WGS) entry which is preliminary data.</text>
</comment>
<organism evidence="2 3">
    <name type="scientific">Cellulomonas hominis</name>
    <dbReference type="NCBI Taxonomy" id="156981"/>
    <lineage>
        <taxon>Bacteria</taxon>
        <taxon>Bacillati</taxon>
        <taxon>Actinomycetota</taxon>
        <taxon>Actinomycetes</taxon>
        <taxon>Micrococcales</taxon>
        <taxon>Cellulomonadaceae</taxon>
        <taxon>Cellulomonas</taxon>
    </lineage>
</organism>
<gene>
    <name evidence="2" type="ORF">FA014_09225</name>
</gene>
<keyword evidence="1" id="KW-0812">Transmembrane</keyword>
<evidence type="ECO:0000313" key="2">
    <source>
        <dbReference type="EMBL" id="TKR23808.1"/>
    </source>
</evidence>
<name>A0A7Z8NQT9_9CELL</name>
<dbReference type="Proteomes" id="UP000308121">
    <property type="component" value="Unassembled WGS sequence"/>
</dbReference>
<reference evidence="2 3" key="1">
    <citation type="submission" date="2019-05" db="EMBL/GenBank/DDBJ databases">
        <title>Genome sequence of Cellulomonas hominis strain CS1.</title>
        <authorList>
            <person name="Belmont J."/>
            <person name="Maclea K.S."/>
        </authorList>
    </citation>
    <scope>NUCLEOTIDE SEQUENCE [LARGE SCALE GENOMIC DNA]</scope>
    <source>
        <strain evidence="2 3">CS1</strain>
    </source>
</reference>
<dbReference type="OrthoDB" id="4829582at2"/>